<evidence type="ECO:0000256" key="2">
    <source>
        <dbReference type="ARBA" id="ARBA00023004"/>
    </source>
</evidence>
<proteinExistence type="predicted"/>
<evidence type="ECO:0000313" key="6">
    <source>
        <dbReference type="EMBL" id="HGQ55590.1"/>
    </source>
</evidence>
<dbReference type="Pfam" id="PF13237">
    <property type="entry name" value="Fer4_10"/>
    <property type="match status" value="1"/>
</dbReference>
<dbReference type="InterPro" id="IPR036010">
    <property type="entry name" value="2Fe-2S_ferredoxin-like_sf"/>
</dbReference>
<dbReference type="InterPro" id="IPR001041">
    <property type="entry name" value="2Fe-2S_ferredoxin-type"/>
</dbReference>
<dbReference type="GO" id="GO:0051537">
    <property type="term" value="F:2 iron, 2 sulfur cluster binding"/>
    <property type="evidence" value="ECO:0007669"/>
    <property type="project" value="InterPro"/>
</dbReference>
<dbReference type="CDD" id="cd00207">
    <property type="entry name" value="fer2"/>
    <property type="match status" value="1"/>
</dbReference>
<dbReference type="GO" id="GO:0046872">
    <property type="term" value="F:metal ion binding"/>
    <property type="evidence" value="ECO:0007669"/>
    <property type="project" value="UniProtKB-KW"/>
</dbReference>
<keyword evidence="3" id="KW-0411">Iron-sulfur</keyword>
<dbReference type="PROSITE" id="PS00198">
    <property type="entry name" value="4FE4S_FER_1"/>
    <property type="match status" value="2"/>
</dbReference>
<dbReference type="AlphaFoldDB" id="A0A7V4CID1"/>
<name>A0A7V4CID1_UNCW3</name>
<dbReference type="InterPro" id="IPR017896">
    <property type="entry name" value="4Fe4S_Fe-S-bd"/>
</dbReference>
<dbReference type="SUPFAM" id="SSF46548">
    <property type="entry name" value="alpha-helical ferredoxin"/>
    <property type="match status" value="1"/>
</dbReference>
<feature type="domain" description="4Fe-4S ferredoxin-type" evidence="5">
    <location>
        <begin position="139"/>
        <end position="167"/>
    </location>
</feature>
<dbReference type="EMBL" id="DTBX01000136">
    <property type="protein sequence ID" value="HGQ55590.1"/>
    <property type="molecule type" value="Genomic_DNA"/>
</dbReference>
<organism evidence="6">
    <name type="scientific">candidate division WOR-3 bacterium</name>
    <dbReference type="NCBI Taxonomy" id="2052148"/>
    <lineage>
        <taxon>Bacteria</taxon>
        <taxon>Bacteria division WOR-3</taxon>
    </lineage>
</organism>
<dbReference type="Pfam" id="PF13510">
    <property type="entry name" value="Fer2_4"/>
    <property type="match status" value="1"/>
</dbReference>
<feature type="domain" description="2Fe-2S ferredoxin-type" evidence="4">
    <location>
        <begin position="2"/>
        <end position="80"/>
    </location>
</feature>
<dbReference type="InterPro" id="IPR017900">
    <property type="entry name" value="4Fe4S_Fe_S_CS"/>
</dbReference>
<evidence type="ECO:0000256" key="1">
    <source>
        <dbReference type="ARBA" id="ARBA00022723"/>
    </source>
</evidence>
<dbReference type="Gene3D" id="3.30.70.20">
    <property type="match status" value="1"/>
</dbReference>
<gene>
    <name evidence="6" type="ORF">ENU28_03900</name>
</gene>
<evidence type="ECO:0000259" key="4">
    <source>
        <dbReference type="PROSITE" id="PS51085"/>
    </source>
</evidence>
<comment type="caution">
    <text evidence="6">The sequence shown here is derived from an EMBL/GenBank/DDBJ whole genome shotgun (WGS) entry which is preliminary data.</text>
</comment>
<dbReference type="PROSITE" id="PS00197">
    <property type="entry name" value="2FE2S_FER_1"/>
    <property type="match status" value="1"/>
</dbReference>
<dbReference type="PROSITE" id="PS51085">
    <property type="entry name" value="2FE2S_FER_2"/>
    <property type="match status" value="1"/>
</dbReference>
<protein>
    <submittedName>
        <fullName evidence="6">4Fe-4S dicluster domain-containing protein</fullName>
    </submittedName>
</protein>
<keyword evidence="2" id="KW-0408">Iron</keyword>
<dbReference type="SUPFAM" id="SSF54292">
    <property type="entry name" value="2Fe-2S ferredoxin-like"/>
    <property type="match status" value="1"/>
</dbReference>
<dbReference type="PROSITE" id="PS51379">
    <property type="entry name" value="4FE4S_FER_2"/>
    <property type="match status" value="2"/>
</dbReference>
<reference evidence="6" key="1">
    <citation type="journal article" date="2020" name="mSystems">
        <title>Genome- and Community-Level Interaction Insights into Carbon Utilization and Element Cycling Functions of Hydrothermarchaeota in Hydrothermal Sediment.</title>
        <authorList>
            <person name="Zhou Z."/>
            <person name="Liu Y."/>
            <person name="Xu W."/>
            <person name="Pan J."/>
            <person name="Luo Z.H."/>
            <person name="Li M."/>
        </authorList>
    </citation>
    <scope>NUCLEOTIDE SEQUENCE [LARGE SCALE GENOMIC DNA]</scope>
    <source>
        <strain evidence="6">SpSt-655</strain>
    </source>
</reference>
<evidence type="ECO:0000256" key="3">
    <source>
        <dbReference type="ARBA" id="ARBA00023014"/>
    </source>
</evidence>
<sequence length="223" mass="25650">MKEVKIYIMGKEYLVPEGLTIMRALEYCGFLLIRGAGCRGGFCGACSTVYRKKDSFRLKVGLACQTTVEDGMYLAQIPFYPANKALYNLEELDYDTQIFIKYYPEILRCISCGSCNRVCPQDLKVMEYVNAAIRGDVKKVAELSFDCIMCGLCASRCPAEIVQYYVGLLGRRIYGRLIQRKAKDLEKRIKEIEDGKFEKDLQELMKMPVEKLKELYEKREIEP</sequence>
<evidence type="ECO:0000259" key="5">
    <source>
        <dbReference type="PROSITE" id="PS51379"/>
    </source>
</evidence>
<feature type="domain" description="4Fe-4S ferredoxin-type" evidence="5">
    <location>
        <begin position="98"/>
        <end position="129"/>
    </location>
</feature>
<dbReference type="InterPro" id="IPR006058">
    <property type="entry name" value="2Fe2S_fd_BS"/>
</dbReference>
<accession>A0A7V4CID1</accession>
<keyword evidence="1" id="KW-0479">Metal-binding</keyword>